<reference evidence="2" key="1">
    <citation type="submission" date="2016-10" db="EMBL/GenBank/DDBJ databases">
        <authorList>
            <person name="Varghese N."/>
            <person name="Submissions S."/>
        </authorList>
    </citation>
    <scope>NUCLEOTIDE SEQUENCE [LARGE SCALE GENOMIC DNA]</scope>
    <source>
        <strain evidence="2">DSM 44498</strain>
    </source>
</reference>
<dbReference type="Proteomes" id="UP000183561">
    <property type="component" value="Unassembled WGS sequence"/>
</dbReference>
<evidence type="ECO:0008006" key="3">
    <source>
        <dbReference type="Google" id="ProtNLM"/>
    </source>
</evidence>
<gene>
    <name evidence="1" type="ORF">SAMN04490239_6444</name>
</gene>
<name>A0A1H4XAH0_9NOCA</name>
<accession>A0A1H4XAH0</accession>
<organism evidence="1 2">
    <name type="scientific">Rhodococcus koreensis</name>
    <dbReference type="NCBI Taxonomy" id="99653"/>
    <lineage>
        <taxon>Bacteria</taxon>
        <taxon>Bacillati</taxon>
        <taxon>Actinomycetota</taxon>
        <taxon>Actinomycetes</taxon>
        <taxon>Mycobacteriales</taxon>
        <taxon>Nocardiaceae</taxon>
        <taxon>Rhodococcus</taxon>
    </lineage>
</organism>
<evidence type="ECO:0000313" key="1">
    <source>
        <dbReference type="EMBL" id="SED02200.1"/>
    </source>
</evidence>
<dbReference type="AlphaFoldDB" id="A0A1H4XAH0"/>
<dbReference type="RefSeq" id="WP_167372199.1">
    <property type="nucleotide sequence ID" value="NZ_FNSV01000005.1"/>
</dbReference>
<protein>
    <recommendedName>
        <fullName evidence="3">DUF3263 domain-containing protein</fullName>
    </recommendedName>
</protein>
<dbReference type="EMBL" id="FNSV01000005">
    <property type="protein sequence ID" value="SED02200.1"/>
    <property type="molecule type" value="Genomic_DNA"/>
</dbReference>
<proteinExistence type="predicted"/>
<keyword evidence="2" id="KW-1185">Reference proteome</keyword>
<sequence length="51" mass="5990">MTREEEQLLRLAVIWRPYGGPPEETVFERFGVGRSTFDERVKALARRLAVR</sequence>
<evidence type="ECO:0000313" key="2">
    <source>
        <dbReference type="Proteomes" id="UP000183561"/>
    </source>
</evidence>